<proteinExistence type="inferred from homology"/>
<feature type="region of interest" description="Disordered" evidence="3">
    <location>
        <begin position="442"/>
        <end position="498"/>
    </location>
</feature>
<dbReference type="SUPFAM" id="SSF51735">
    <property type="entry name" value="NAD(P)-binding Rossmann-fold domains"/>
    <property type="match status" value="1"/>
</dbReference>
<sequence>MPAITSGKVLVTGINGFTAMWFARALLEAGYSVRGTVRSASKGEHPKKYFKSFGSKLEIVVVPDITKDGAFDEAVKGVDAIVHSAAAFQVTATDNQEYIRPAVEGTVGLLKSSLKYGTKVKRFVFLSSVSTIHDQYGETRTVYTEKDWNDRVVDKSNSKDAVGTDHYEASKVLSERAAWEFMEKNKHALKFDLVTLHPGLILGEGLQEVEDPKDLNLSLQVFYFSVCAGLFKGDDLLKRSVSWVSVHDLTDALLAALRTEKAGGERFLITNEQFCWQDWINVVKTFDPTVDEGVTTWKRDDANFNISFDTSKAGQVLDQTYVSWKTCAKEELVENQCGDVNINDSDGDTPLYVVENVETARWLVEHGAVINRQNDEGISPAAALSEDFPEVAQYLENVIPSGVAPSTDTALHANPSQHAQNQVTESLTTSLLDSVQDIMNRAEAEGRDPDEELRQVVGRTVLSGMATGYEMSRDPEGDRDRGTDDANDAKRTKTNGNN</sequence>
<evidence type="ECO:0000259" key="4">
    <source>
        <dbReference type="Pfam" id="PF01370"/>
    </source>
</evidence>
<evidence type="ECO:0000256" key="3">
    <source>
        <dbReference type="SAM" id="MobiDB-lite"/>
    </source>
</evidence>
<name>A0A4S4N6H9_9APHY</name>
<dbReference type="EMBL" id="SGPM01000047">
    <property type="protein sequence ID" value="THH31430.1"/>
    <property type="molecule type" value="Genomic_DNA"/>
</dbReference>
<organism evidence="5 6">
    <name type="scientific">Antrodiella citrinella</name>
    <dbReference type="NCBI Taxonomy" id="2447956"/>
    <lineage>
        <taxon>Eukaryota</taxon>
        <taxon>Fungi</taxon>
        <taxon>Dikarya</taxon>
        <taxon>Basidiomycota</taxon>
        <taxon>Agaricomycotina</taxon>
        <taxon>Agaricomycetes</taxon>
        <taxon>Polyporales</taxon>
        <taxon>Steccherinaceae</taxon>
        <taxon>Antrodiella</taxon>
    </lineage>
</organism>
<dbReference type="Proteomes" id="UP000308730">
    <property type="component" value="Unassembled WGS sequence"/>
</dbReference>
<evidence type="ECO:0000313" key="5">
    <source>
        <dbReference type="EMBL" id="THH31430.1"/>
    </source>
</evidence>
<dbReference type="InterPro" id="IPR036770">
    <property type="entry name" value="Ankyrin_rpt-contain_sf"/>
</dbReference>
<dbReference type="Gene3D" id="1.25.40.20">
    <property type="entry name" value="Ankyrin repeat-containing domain"/>
    <property type="match status" value="1"/>
</dbReference>
<feature type="compositionally biased region" description="Basic and acidic residues" evidence="3">
    <location>
        <begin position="471"/>
        <end position="491"/>
    </location>
</feature>
<reference evidence="5 6" key="1">
    <citation type="submission" date="2019-02" db="EMBL/GenBank/DDBJ databases">
        <title>Genome sequencing of the rare red list fungi Antrodiella citrinella (Flaviporus citrinellus).</title>
        <authorList>
            <person name="Buettner E."/>
            <person name="Kellner H."/>
        </authorList>
    </citation>
    <scope>NUCLEOTIDE SEQUENCE [LARGE SCALE GENOMIC DNA]</scope>
    <source>
        <strain evidence="5 6">DSM 108506</strain>
    </source>
</reference>
<dbReference type="OrthoDB" id="2735536at2759"/>
<dbReference type="GO" id="GO:0016616">
    <property type="term" value="F:oxidoreductase activity, acting on the CH-OH group of donors, NAD or NADP as acceptor"/>
    <property type="evidence" value="ECO:0007669"/>
    <property type="project" value="TreeGrafter"/>
</dbReference>
<feature type="domain" description="NAD-dependent epimerase/dehydratase" evidence="4">
    <location>
        <begin position="9"/>
        <end position="267"/>
    </location>
</feature>
<dbReference type="Gene3D" id="3.40.50.720">
    <property type="entry name" value="NAD(P)-binding Rossmann-like Domain"/>
    <property type="match status" value="1"/>
</dbReference>
<dbReference type="PANTHER" id="PTHR10366:SF564">
    <property type="entry name" value="STEROL-4-ALPHA-CARBOXYLATE 3-DEHYDROGENASE, DECARBOXYLATING"/>
    <property type="match status" value="1"/>
</dbReference>
<gene>
    <name evidence="5" type="ORF">EUX98_g2752</name>
</gene>
<evidence type="ECO:0000313" key="6">
    <source>
        <dbReference type="Proteomes" id="UP000308730"/>
    </source>
</evidence>
<dbReference type="Pfam" id="PF01370">
    <property type="entry name" value="Epimerase"/>
    <property type="match status" value="1"/>
</dbReference>
<protein>
    <recommendedName>
        <fullName evidence="4">NAD-dependent epimerase/dehydratase domain-containing protein</fullName>
    </recommendedName>
</protein>
<keyword evidence="6" id="KW-1185">Reference proteome</keyword>
<dbReference type="InterPro" id="IPR050425">
    <property type="entry name" value="NAD(P)_dehydrat-like"/>
</dbReference>
<keyword evidence="1" id="KW-0560">Oxidoreductase</keyword>
<dbReference type="InterPro" id="IPR001509">
    <property type="entry name" value="Epimerase_deHydtase"/>
</dbReference>
<dbReference type="PANTHER" id="PTHR10366">
    <property type="entry name" value="NAD DEPENDENT EPIMERASE/DEHYDRATASE"/>
    <property type="match status" value="1"/>
</dbReference>
<dbReference type="SUPFAM" id="SSF48403">
    <property type="entry name" value="Ankyrin repeat"/>
    <property type="match status" value="1"/>
</dbReference>
<accession>A0A4S4N6H9</accession>
<evidence type="ECO:0000256" key="1">
    <source>
        <dbReference type="ARBA" id="ARBA00023002"/>
    </source>
</evidence>
<comment type="similarity">
    <text evidence="2">Belongs to the NAD(P)-dependent epimerase/dehydratase family. Dihydroflavonol-4-reductase subfamily.</text>
</comment>
<comment type="caution">
    <text evidence="5">The sequence shown here is derived from an EMBL/GenBank/DDBJ whole genome shotgun (WGS) entry which is preliminary data.</text>
</comment>
<dbReference type="InterPro" id="IPR036291">
    <property type="entry name" value="NAD(P)-bd_dom_sf"/>
</dbReference>
<evidence type="ECO:0000256" key="2">
    <source>
        <dbReference type="ARBA" id="ARBA00023445"/>
    </source>
</evidence>
<dbReference type="AlphaFoldDB" id="A0A4S4N6H9"/>